<proteinExistence type="predicted"/>
<evidence type="ECO:0000313" key="2">
    <source>
        <dbReference type="Proteomes" id="UP001549106"/>
    </source>
</evidence>
<organism evidence="1 2">
    <name type="scientific">Blautia caecimuris</name>
    <dbReference type="NCBI Taxonomy" id="1796615"/>
    <lineage>
        <taxon>Bacteria</taxon>
        <taxon>Bacillati</taxon>
        <taxon>Bacillota</taxon>
        <taxon>Clostridia</taxon>
        <taxon>Lachnospirales</taxon>
        <taxon>Lachnospiraceae</taxon>
        <taxon>Blautia</taxon>
    </lineage>
</organism>
<evidence type="ECO:0000313" key="1">
    <source>
        <dbReference type="EMBL" id="MET3750071.1"/>
    </source>
</evidence>
<reference evidence="1 2" key="1">
    <citation type="submission" date="2024-06" db="EMBL/GenBank/DDBJ databases">
        <title>Genomic Encyclopedia of Type Strains, Phase IV (KMG-IV): sequencing the most valuable type-strain genomes for metagenomic binning, comparative biology and taxonomic classification.</title>
        <authorList>
            <person name="Goeker M."/>
        </authorList>
    </citation>
    <scope>NUCLEOTIDE SEQUENCE [LARGE SCALE GENOMIC DNA]</scope>
    <source>
        <strain evidence="1 2">DSM 29492</strain>
    </source>
</reference>
<keyword evidence="2" id="KW-1185">Reference proteome</keyword>
<dbReference type="Proteomes" id="UP001549106">
    <property type="component" value="Unassembled WGS sequence"/>
</dbReference>
<gene>
    <name evidence="1" type="ORF">ABID24_001306</name>
</gene>
<name>A0ABV2M104_9FIRM</name>
<protein>
    <submittedName>
        <fullName evidence="1">Uncharacterized protein</fullName>
    </submittedName>
</protein>
<dbReference type="EMBL" id="JBEPMJ010000007">
    <property type="protein sequence ID" value="MET3750071.1"/>
    <property type="molecule type" value="Genomic_DNA"/>
</dbReference>
<accession>A0ABV2M104</accession>
<comment type="caution">
    <text evidence="1">The sequence shown here is derived from an EMBL/GenBank/DDBJ whole genome shotgun (WGS) entry which is preliminary data.</text>
</comment>
<sequence>MAEGDLEYILTGLPGTEGAAISDFCYQGYKQKICEKIRKNTLCRQKISVYNSTGKMYNHT</sequence>